<proteinExistence type="predicted"/>
<evidence type="ECO:0000313" key="1">
    <source>
        <dbReference type="EMBL" id="QHT78683.1"/>
    </source>
</evidence>
<protein>
    <submittedName>
        <fullName evidence="1">Uncharacterized protein</fullName>
    </submittedName>
</protein>
<organism evidence="1">
    <name type="scientific">viral metagenome</name>
    <dbReference type="NCBI Taxonomy" id="1070528"/>
    <lineage>
        <taxon>unclassified sequences</taxon>
        <taxon>metagenomes</taxon>
        <taxon>organismal metagenomes</taxon>
    </lineage>
</organism>
<sequence length="223" mass="27033">MDDKNKRIRDVIYPEIKQCEEYVSDIFWKKLFDDMSRGKCPKNIVIFNNTVSSVYKRNGFIYDFKNKDSETIAQDLVEILKTQGCIYSLNDLKNEQKERDGINIKYESWKQIKTRKIKQQYIHDFVLKQSQKYKLNDQSSKSLINMINFALTEFRTHRSDDIEFKNNEITNIKDIYYDKDKKTFINKREPEDKEEPKKNVNILKKSWENFIIKSYREYKQILK</sequence>
<dbReference type="AlphaFoldDB" id="A0A6C0HF94"/>
<name>A0A6C0HF94_9ZZZZ</name>
<accession>A0A6C0HF94</accession>
<dbReference type="EMBL" id="MN739935">
    <property type="protein sequence ID" value="QHT78683.1"/>
    <property type="molecule type" value="Genomic_DNA"/>
</dbReference>
<reference evidence="1" key="1">
    <citation type="journal article" date="2020" name="Nature">
        <title>Giant virus diversity and host interactions through global metagenomics.</title>
        <authorList>
            <person name="Schulz F."/>
            <person name="Roux S."/>
            <person name="Paez-Espino D."/>
            <person name="Jungbluth S."/>
            <person name="Walsh D.A."/>
            <person name="Denef V.J."/>
            <person name="McMahon K.D."/>
            <person name="Konstantinidis K.T."/>
            <person name="Eloe-Fadrosh E.A."/>
            <person name="Kyrpides N.C."/>
            <person name="Woyke T."/>
        </authorList>
    </citation>
    <scope>NUCLEOTIDE SEQUENCE</scope>
    <source>
        <strain evidence="1">GVMAG-M-3300023179-92</strain>
    </source>
</reference>